<reference evidence="1 2" key="1">
    <citation type="submission" date="2018-06" db="EMBL/GenBank/DDBJ databases">
        <title>Halonotius sp. F13-13 a new haloarchaeeon isolated from a solar saltern from Isla Cristina, Huelva, Spain.</title>
        <authorList>
            <person name="Duran-Viseras A."/>
            <person name="Sanchez-Porro C."/>
            <person name="Ventosa A."/>
        </authorList>
    </citation>
    <scope>NUCLEOTIDE SEQUENCE [LARGE SCALE GENOMIC DNA]</scope>
    <source>
        <strain evidence="1 2">F13-13</strain>
    </source>
</reference>
<protein>
    <submittedName>
        <fullName evidence="1">Uncharacterized protein</fullName>
    </submittedName>
</protein>
<comment type="caution">
    <text evidence="1">The sequence shown here is derived from an EMBL/GenBank/DDBJ whole genome shotgun (WGS) entry which is preliminary data.</text>
</comment>
<gene>
    <name evidence="1" type="ORF">DM826_03185</name>
</gene>
<name>A0A3A6Q0L9_9EURY</name>
<dbReference type="AlphaFoldDB" id="A0A3A6Q0L9"/>
<keyword evidence="2" id="KW-1185">Reference proteome</keyword>
<accession>A0A3A6Q0L9</accession>
<sequence length="131" mass="14168">MLFGAVEGDIRRERRCQFVTLDFCTVAVDVDVKPILGHVVGGFAATFAVVIVSDYFLPLIFDDVAPILQLDDEPCDDTALDGDTEPAAGSTTYSLCELPVVVPRFLFAHRARCCLSAASDKNLDVEARSGI</sequence>
<proteinExistence type="predicted"/>
<evidence type="ECO:0000313" key="1">
    <source>
        <dbReference type="EMBL" id="RJX44095.1"/>
    </source>
</evidence>
<organism evidence="1 2">
    <name type="scientific">Halonotius aquaticus</name>
    <dbReference type="NCBI Taxonomy" id="2216978"/>
    <lineage>
        <taxon>Archaea</taxon>
        <taxon>Methanobacteriati</taxon>
        <taxon>Methanobacteriota</taxon>
        <taxon>Stenosarchaea group</taxon>
        <taxon>Halobacteria</taxon>
        <taxon>Halobacteriales</taxon>
        <taxon>Haloferacaceae</taxon>
        <taxon>Halonotius</taxon>
    </lineage>
</organism>
<dbReference type="EMBL" id="QKNY01000005">
    <property type="protein sequence ID" value="RJX44095.1"/>
    <property type="molecule type" value="Genomic_DNA"/>
</dbReference>
<dbReference type="Proteomes" id="UP000276588">
    <property type="component" value="Unassembled WGS sequence"/>
</dbReference>
<evidence type="ECO:0000313" key="2">
    <source>
        <dbReference type="Proteomes" id="UP000276588"/>
    </source>
</evidence>